<evidence type="ECO:0000313" key="1">
    <source>
        <dbReference type="EMBL" id="MPL64689.1"/>
    </source>
</evidence>
<dbReference type="EMBL" id="VSSQ01000025">
    <property type="protein sequence ID" value="MPL64689.1"/>
    <property type="molecule type" value="Genomic_DNA"/>
</dbReference>
<protein>
    <submittedName>
        <fullName evidence="1">Uncharacterized protein</fullName>
    </submittedName>
</protein>
<organism evidence="1">
    <name type="scientific">bioreactor metagenome</name>
    <dbReference type="NCBI Taxonomy" id="1076179"/>
    <lineage>
        <taxon>unclassified sequences</taxon>
        <taxon>metagenomes</taxon>
        <taxon>ecological metagenomes</taxon>
    </lineage>
</organism>
<dbReference type="SUPFAM" id="SSF53448">
    <property type="entry name" value="Nucleotide-diphospho-sugar transferases"/>
    <property type="match status" value="1"/>
</dbReference>
<sequence>MEAPKSHIFLTAVNSTEDISAVKILIKSLRAFGGRFNITPIYIYTSLNVKELDIELSEIQQVIPYVLNEPFHSYPFAYKVFAVSNINKHLTYIPERIIWLDPASIILKPPVLFDLPSYFEIIIRPVHIKNVGVNIDKDIGDYWKNIYSIVAVDHCKLSSVQTYVDKQEILPYFNCGMYVINAKSELPKLWWELFKKMVEDTHFQNSACAEIQNKIFLHQSIFSALICKYIPFEKIHILPREYGYPVHFHERLSKSHEGLSIDDVVIMLGYTEDISDEDKLKIYSTCSAELRTWLVRNAIACKNNRSWREIHESRH</sequence>
<dbReference type="InterPro" id="IPR029044">
    <property type="entry name" value="Nucleotide-diphossugar_trans"/>
</dbReference>
<comment type="caution">
    <text evidence="1">The sequence shown here is derived from an EMBL/GenBank/DDBJ whole genome shotgun (WGS) entry which is preliminary data.</text>
</comment>
<gene>
    <name evidence="1" type="ORF">SDC9_10346</name>
</gene>
<dbReference type="AlphaFoldDB" id="A0A644TD57"/>
<proteinExistence type="predicted"/>
<accession>A0A644TD57</accession>
<reference evidence="1" key="1">
    <citation type="submission" date="2019-08" db="EMBL/GenBank/DDBJ databases">
        <authorList>
            <person name="Kucharzyk K."/>
            <person name="Murdoch R.W."/>
            <person name="Higgins S."/>
            <person name="Loffler F."/>
        </authorList>
    </citation>
    <scope>NUCLEOTIDE SEQUENCE</scope>
</reference>
<name>A0A644TD57_9ZZZZ</name>